<name>C5LKZ6_PERM5</name>
<proteinExistence type="predicted"/>
<sequence>MFGNSSEHTTESAKFHRIPTAVWVGLADGSRCSITEMIAVVVTVRKPLEASLGPVNVSVLPNHERNSETCMLIGRDLGAALGLCLDLGAGVVRSAEKSADEPIVDNSDFVRYVDQLSATTAAQPRLVDACTTEYLTPSLPEDLSKKVKALINRSVAEGFFQEPTLPGYRLAFRNLSKEDKPDCVEQVAALFVDLPDTPIATAKSRLYALHAYKKLAEGQKSVYSKLIEAYVARGFWRPVSGDEVTSTRITLPPCPCFVTNWERKPRVVLDCRPVNQALGKVSSPRVIPWTLILAMRLQGDVVLLQGDCEAAFYKCRLLRHTVLIQAATGLFECLRVSFGLHFGPGSLTTGIHRIETSIRNVLTELWPLVNMVIRWYVDDLVMSADDVAIAVAGFAMVIYALLLLGFSAQMAKVAALVHSSVVNQFKEACRQYGVQLPVKERVEILGLTASFDDNHLVLDCNRQSRWSVVEAFLECRSPTNVWPSKRLARLPWGTEYDIGKLSDHLREAYCAILDWLRELTPADKCMHRSLLRSCKSEPARIVLKSATVVHSNWVVRHGGGLRDPAVGTSSPDRAVLVIRTDNAACARWANDVKVSRALEARALQRLAAAIRAEIVLIKAHGVEVSMRHLPGVLNVRADRLSRALERKTRGGSQLGRLMQDHLDPPVRVAQELDDFVCRLGELPVAKRVDVPQFEPIGQPFDRVCQLQECDTPVETHSVGLADTVASRSWDVDCALHGWKTLRFAFQAWSGSVAIPSDYPTAYSDEDVWSFIRSLQRSSRAAVVDGAENRKLPTKFHVDKDGTLFYKCVGADGKLFLAFYVPSDCNFTRRLLARVYHKAGAHCSAQATVERAIEAGFFTPRLRQVVTNEMATCVRCQVLSSRREWAVTPGQAGGGPGFDLYRLALETPEPYLWVGIDVLSLGPFKCLTCVCLLTKHACWIALGGGQTAEELLEATERVARRQGGCRFRTQEPLGPAGSKLITGSGSKQHESCFTATDFCDEVCSIINSRPLTSGDVTQDARVVALTPNSLRFGYSLRGPTLVGARLRVLLSHADGFRDYHWGTILVDRSEDDRVLIVWDVADEGVSAREWLALSQETWDYGEGHVTPDDQP</sequence>
<organism evidence="2">
    <name type="scientific">Perkinsus marinus (strain ATCC 50983 / TXsc)</name>
    <dbReference type="NCBI Taxonomy" id="423536"/>
    <lineage>
        <taxon>Eukaryota</taxon>
        <taxon>Sar</taxon>
        <taxon>Alveolata</taxon>
        <taxon>Perkinsozoa</taxon>
        <taxon>Perkinsea</taxon>
        <taxon>Perkinsida</taxon>
        <taxon>Perkinsidae</taxon>
        <taxon>Perkinsus</taxon>
    </lineage>
</organism>
<reference evidence="1 2" key="1">
    <citation type="submission" date="2008-07" db="EMBL/GenBank/DDBJ databases">
        <authorList>
            <person name="El-Sayed N."/>
            <person name="Caler E."/>
            <person name="Inman J."/>
            <person name="Amedeo P."/>
            <person name="Hass B."/>
            <person name="Wortman J."/>
        </authorList>
    </citation>
    <scope>NUCLEOTIDE SEQUENCE [LARGE SCALE GENOMIC DNA]</scope>
    <source>
        <strain evidence="2">ATCC 50983 / TXsc</strain>
    </source>
</reference>
<evidence type="ECO:0000313" key="1">
    <source>
        <dbReference type="EMBL" id="EER02560.1"/>
    </source>
</evidence>
<gene>
    <name evidence="1" type="ORF">Pmar_PMAR005901</name>
</gene>
<dbReference type="InterPro" id="IPR043128">
    <property type="entry name" value="Rev_trsase/Diguanyl_cyclase"/>
</dbReference>
<dbReference type="InterPro" id="IPR043502">
    <property type="entry name" value="DNA/RNA_pol_sf"/>
</dbReference>
<dbReference type="AlphaFoldDB" id="C5LKZ6"/>
<dbReference type="RefSeq" id="XP_002769842.1">
    <property type="nucleotide sequence ID" value="XM_002769796.1"/>
</dbReference>
<dbReference type="OrthoDB" id="7462124at2759"/>
<dbReference type="Proteomes" id="UP000007800">
    <property type="component" value="Unassembled WGS sequence"/>
</dbReference>
<dbReference type="SUPFAM" id="SSF56672">
    <property type="entry name" value="DNA/RNA polymerases"/>
    <property type="match status" value="1"/>
</dbReference>
<evidence type="ECO:0000313" key="2">
    <source>
        <dbReference type="Proteomes" id="UP000007800"/>
    </source>
</evidence>
<dbReference type="GeneID" id="9047710"/>
<dbReference type="Gene3D" id="3.10.10.10">
    <property type="entry name" value="HIV Type 1 Reverse Transcriptase, subunit A, domain 1"/>
    <property type="match status" value="1"/>
</dbReference>
<evidence type="ECO:0008006" key="3">
    <source>
        <dbReference type="Google" id="ProtNLM"/>
    </source>
</evidence>
<protein>
    <recommendedName>
        <fullName evidence="3">Reverse transcriptase domain-containing protein</fullName>
    </recommendedName>
</protein>
<accession>C5LKZ6</accession>
<keyword evidence="2" id="KW-1185">Reference proteome</keyword>
<dbReference type="EMBL" id="GG683038">
    <property type="protein sequence ID" value="EER02560.1"/>
    <property type="molecule type" value="Genomic_DNA"/>
</dbReference>
<dbReference type="Gene3D" id="3.30.70.270">
    <property type="match status" value="1"/>
</dbReference>
<dbReference type="InParanoid" id="C5LKZ6"/>